<accession>A0AAU8JMK9</accession>
<dbReference type="RefSeq" id="WP_354636139.1">
    <property type="nucleotide sequence ID" value="NZ_CP159837.1"/>
</dbReference>
<reference evidence="1" key="1">
    <citation type="submission" date="2024-07" db="EMBL/GenBank/DDBJ databases">
        <authorList>
            <person name="Kim Y.J."/>
            <person name="Jeong J.Y."/>
        </authorList>
    </citation>
    <scope>NUCLEOTIDE SEQUENCE</scope>
    <source>
        <strain evidence="1">GIHE-MW2</strain>
    </source>
</reference>
<proteinExistence type="predicted"/>
<protein>
    <submittedName>
        <fullName evidence="1">Uncharacterized protein</fullName>
    </submittedName>
</protein>
<evidence type="ECO:0000313" key="1">
    <source>
        <dbReference type="EMBL" id="XCM39384.1"/>
    </source>
</evidence>
<dbReference type="AlphaFoldDB" id="A0AAU8JMK9"/>
<dbReference type="EMBL" id="CP159837">
    <property type="protein sequence ID" value="XCM39384.1"/>
    <property type="molecule type" value="Genomic_DNA"/>
</dbReference>
<sequence>MPTYNEVLTQVENLTRVEKIRLLKDLNNLLNFGGELDGDNQIIPPDEIAEKSAAWPDDLGEQSSVIASQELKSKIDRLSPERLLVAADFLAYLAERESNDATEELLKIPGFLEVFNQAKKNVVAGKVTTVDKLKRKY</sequence>
<organism evidence="1">
    <name type="scientific">Planktothricoides raciborskii GIHE-MW2</name>
    <dbReference type="NCBI Taxonomy" id="2792601"/>
    <lineage>
        <taxon>Bacteria</taxon>
        <taxon>Bacillati</taxon>
        <taxon>Cyanobacteriota</taxon>
        <taxon>Cyanophyceae</taxon>
        <taxon>Oscillatoriophycideae</taxon>
        <taxon>Oscillatoriales</taxon>
        <taxon>Oscillatoriaceae</taxon>
        <taxon>Planktothricoides</taxon>
    </lineage>
</organism>
<gene>
    <name evidence="1" type="ORF">ABWT76_002307</name>
</gene>
<name>A0AAU8JMK9_9CYAN</name>